<dbReference type="InterPro" id="IPR036610">
    <property type="entry name" value="PEBP-like_sf"/>
</dbReference>
<dbReference type="Proteomes" id="UP000001052">
    <property type="component" value="Chromosome"/>
</dbReference>
<evidence type="ECO:0000313" key="1">
    <source>
        <dbReference type="EMBL" id="ACV68490.1"/>
    </source>
</evidence>
<dbReference type="AlphaFoldDB" id="C8X1R8"/>
<dbReference type="OrthoDB" id="9797506at2"/>
<dbReference type="EMBL" id="CP001734">
    <property type="protein sequence ID" value="ACV68490.1"/>
    <property type="molecule type" value="Genomic_DNA"/>
</dbReference>
<accession>C8X1R8</accession>
<keyword evidence="2" id="KW-1185">Reference proteome</keyword>
<reference evidence="2" key="1">
    <citation type="submission" date="2009-09" db="EMBL/GenBank/DDBJ databases">
        <title>The complete chromosome of Desulfohalobium retbaense DSM 5692.</title>
        <authorList>
            <consortium name="US DOE Joint Genome Institute (JGI-PGF)"/>
            <person name="Lucas S."/>
            <person name="Copeland A."/>
            <person name="Lapidus A."/>
            <person name="Glavina del Rio T."/>
            <person name="Dalin E."/>
            <person name="Tice H."/>
            <person name="Bruce D."/>
            <person name="Goodwin L."/>
            <person name="Pitluck S."/>
            <person name="Kyrpides N."/>
            <person name="Mavromatis K."/>
            <person name="Ivanova N."/>
            <person name="Mikhailova N."/>
            <person name="Munk A.C."/>
            <person name="Brettin T."/>
            <person name="Detter J.C."/>
            <person name="Han C."/>
            <person name="Tapia R."/>
            <person name="Larimer F."/>
            <person name="Land M."/>
            <person name="Hauser L."/>
            <person name="Markowitz V."/>
            <person name="Cheng J.-F."/>
            <person name="Hugenholtz P."/>
            <person name="Woyke T."/>
            <person name="Wu D."/>
            <person name="Spring S."/>
            <person name="Klenk H.-P."/>
            <person name="Eisen J.A."/>
        </authorList>
    </citation>
    <scope>NUCLEOTIDE SEQUENCE [LARGE SCALE GENOMIC DNA]</scope>
    <source>
        <strain evidence="2">DSM 5692</strain>
    </source>
</reference>
<organism evidence="1 2">
    <name type="scientific">Desulfohalobium retbaense (strain ATCC 49708 / DSM 5692 / JCM 16813 / HR100)</name>
    <dbReference type="NCBI Taxonomy" id="485915"/>
    <lineage>
        <taxon>Bacteria</taxon>
        <taxon>Pseudomonadati</taxon>
        <taxon>Thermodesulfobacteriota</taxon>
        <taxon>Desulfovibrionia</taxon>
        <taxon>Desulfovibrionales</taxon>
        <taxon>Desulfohalobiaceae</taxon>
        <taxon>Desulfohalobium</taxon>
    </lineage>
</organism>
<dbReference type="InterPro" id="IPR008914">
    <property type="entry name" value="PEBP"/>
</dbReference>
<sequence length="155" mass="16434">MRLYSDAFTDQTTIPVKYAMPGAGGQNISIPYRWEGVPQGTQSLALSLIDPHPVANNWIHWLVLNIPASITSLPEGASGNTMPEGSLELTNSFGRIGYGGPQPPAGSGEHPYVATLYALDAASVALAQTATLQQFAETVDSLVLAQATYTGVFER</sequence>
<proteinExistence type="predicted"/>
<dbReference type="Pfam" id="PF01161">
    <property type="entry name" value="PBP"/>
    <property type="match status" value="1"/>
</dbReference>
<dbReference type="STRING" id="485915.Dret_1202"/>
<dbReference type="InterPro" id="IPR005247">
    <property type="entry name" value="YbhB_YbcL/LppC-like"/>
</dbReference>
<name>C8X1R8_DESRD</name>
<dbReference type="RefSeq" id="WP_015751637.1">
    <property type="nucleotide sequence ID" value="NC_013223.1"/>
</dbReference>
<dbReference type="eggNOG" id="COG1881">
    <property type="taxonomic scope" value="Bacteria"/>
</dbReference>
<gene>
    <name evidence="1" type="ordered locus">Dret_1202</name>
</gene>
<reference evidence="1 2" key="2">
    <citation type="journal article" date="2010" name="Stand. Genomic Sci.">
        <title>Complete genome sequence of Desulfohalobium retbaense type strain (HR(100)).</title>
        <authorList>
            <person name="Spring S."/>
            <person name="Nolan M."/>
            <person name="Lapidus A."/>
            <person name="Glavina Del Rio T."/>
            <person name="Copeland A."/>
            <person name="Tice H."/>
            <person name="Cheng J.F."/>
            <person name="Lucas S."/>
            <person name="Land M."/>
            <person name="Chen F."/>
            <person name="Bruce D."/>
            <person name="Goodwin L."/>
            <person name="Pitluck S."/>
            <person name="Ivanova N."/>
            <person name="Mavromatis K."/>
            <person name="Mikhailova N."/>
            <person name="Pati A."/>
            <person name="Chen A."/>
            <person name="Palaniappan K."/>
            <person name="Hauser L."/>
            <person name="Chang Y.J."/>
            <person name="Jeffries C.D."/>
            <person name="Munk C."/>
            <person name="Kiss H."/>
            <person name="Chain P."/>
            <person name="Han C."/>
            <person name="Brettin T."/>
            <person name="Detter J.C."/>
            <person name="Schuler E."/>
            <person name="Goker M."/>
            <person name="Rohde M."/>
            <person name="Bristow J."/>
            <person name="Eisen J.A."/>
            <person name="Markowitz V."/>
            <person name="Hugenholtz P."/>
            <person name="Kyrpides N.C."/>
            <person name="Klenk H.P."/>
        </authorList>
    </citation>
    <scope>NUCLEOTIDE SEQUENCE [LARGE SCALE GENOMIC DNA]</scope>
    <source>
        <strain evidence="1 2">DSM 5692</strain>
    </source>
</reference>
<dbReference type="CDD" id="cd00865">
    <property type="entry name" value="PEBP_bact_arch"/>
    <property type="match status" value="1"/>
</dbReference>
<dbReference type="HOGENOM" id="CLU_083918_3_2_7"/>
<evidence type="ECO:0000313" key="2">
    <source>
        <dbReference type="Proteomes" id="UP000001052"/>
    </source>
</evidence>
<dbReference type="NCBIfam" id="TIGR00481">
    <property type="entry name" value="YbhB/YbcL family Raf kinase inhibitor-like protein"/>
    <property type="match status" value="1"/>
</dbReference>
<dbReference type="PANTHER" id="PTHR30289">
    <property type="entry name" value="UNCHARACTERIZED PROTEIN YBCL-RELATED"/>
    <property type="match status" value="1"/>
</dbReference>
<dbReference type="Gene3D" id="3.90.280.10">
    <property type="entry name" value="PEBP-like"/>
    <property type="match status" value="1"/>
</dbReference>
<protein>
    <submittedName>
        <fullName evidence="1">PEBP family protein</fullName>
    </submittedName>
</protein>
<dbReference type="KEGG" id="drt:Dret_1202"/>
<dbReference type="PANTHER" id="PTHR30289:SF1">
    <property type="entry name" value="PEBP (PHOSPHATIDYLETHANOLAMINE-BINDING PROTEIN) FAMILY PROTEIN"/>
    <property type="match status" value="1"/>
</dbReference>
<dbReference type="SUPFAM" id="SSF49777">
    <property type="entry name" value="PEBP-like"/>
    <property type="match status" value="1"/>
</dbReference>